<reference evidence="1 2" key="1">
    <citation type="journal article" date="2024" name="Nat. Commun.">
        <title>Phylogenomics reveals the evolutionary origins of lichenization in chlorophyte algae.</title>
        <authorList>
            <person name="Puginier C."/>
            <person name="Libourel C."/>
            <person name="Otte J."/>
            <person name="Skaloud P."/>
            <person name="Haon M."/>
            <person name="Grisel S."/>
            <person name="Petersen M."/>
            <person name="Berrin J.G."/>
            <person name="Delaux P.M."/>
            <person name="Dal Grande F."/>
            <person name="Keller J."/>
        </authorList>
    </citation>
    <scope>NUCLEOTIDE SEQUENCE [LARGE SCALE GENOMIC DNA]</scope>
    <source>
        <strain evidence="1 2">SAG 216-7</strain>
    </source>
</reference>
<organism evidence="1 2">
    <name type="scientific">Coccomyxa subellipsoidea</name>
    <dbReference type="NCBI Taxonomy" id="248742"/>
    <lineage>
        <taxon>Eukaryota</taxon>
        <taxon>Viridiplantae</taxon>
        <taxon>Chlorophyta</taxon>
        <taxon>core chlorophytes</taxon>
        <taxon>Trebouxiophyceae</taxon>
        <taxon>Trebouxiophyceae incertae sedis</taxon>
        <taxon>Coccomyxaceae</taxon>
        <taxon>Coccomyxa</taxon>
    </lineage>
</organism>
<name>A0ABR2YYW1_9CHLO</name>
<sequence>MRRLKISAALPEDQVNQSLSFVAMNNFKVKPESCKDFENPVGSAAPKTGDMMMGPPQAKFYEAVTITEQTFF</sequence>
<gene>
    <name evidence="1" type="ORF">WJX75_003833</name>
</gene>
<evidence type="ECO:0000313" key="2">
    <source>
        <dbReference type="Proteomes" id="UP001491310"/>
    </source>
</evidence>
<comment type="caution">
    <text evidence="1">The sequence shown here is derived from an EMBL/GenBank/DDBJ whole genome shotgun (WGS) entry which is preliminary data.</text>
</comment>
<proteinExistence type="predicted"/>
<dbReference type="Proteomes" id="UP001491310">
    <property type="component" value="Unassembled WGS sequence"/>
</dbReference>
<keyword evidence="2" id="KW-1185">Reference proteome</keyword>
<evidence type="ECO:0000313" key="1">
    <source>
        <dbReference type="EMBL" id="KAK9916534.1"/>
    </source>
</evidence>
<accession>A0ABR2YYW1</accession>
<protein>
    <submittedName>
        <fullName evidence="1">Uncharacterized protein</fullName>
    </submittedName>
</protein>
<dbReference type="EMBL" id="JALJOT010000003">
    <property type="protein sequence ID" value="KAK9916534.1"/>
    <property type="molecule type" value="Genomic_DNA"/>
</dbReference>